<evidence type="ECO:0000313" key="4">
    <source>
        <dbReference type="Proteomes" id="UP000324022"/>
    </source>
</evidence>
<dbReference type="Proteomes" id="UP000324022">
    <property type="component" value="Unassembled WGS sequence"/>
</dbReference>
<evidence type="ECO:0000259" key="2">
    <source>
        <dbReference type="Pfam" id="PF21294"/>
    </source>
</evidence>
<sequence length="368" mass="39919">MFIISSKNRGRPRWTTSPSGTGVGGDAASIARARTTAGATWIQETRFKNLDDLRITYYSSGQSNSKILTGGLPTSAFSATAPKGKKRRGNFVDQEAIVSRRPNRALRREEVASPTTTTTTTRRRTSSTSSTRSTSSTSSISKPTATTSAGSVLEIFYPANSYTPSELPVGGTQFYALSPFDLSLAASVTFNYSVFFPAYYNFVLGGKLPGLYGGTEGCGGGNSAQNCWSTRMAWRSNGTGELYAYLPQDKQNTTALLQVPPYSYVNSDYGISLGRGALNYSRGGWTEISQTITLSTNDSHPNGIFDIKVNGSQAIYYDQVYYPTGIKGVLFSTFFGGATRDWATPVDQYSYFRAFSVRINSLSSSNKR</sequence>
<proteinExistence type="predicted"/>
<dbReference type="AlphaFoldDB" id="A0A5C3DR78"/>
<feature type="compositionally biased region" description="Low complexity" evidence="1">
    <location>
        <begin position="113"/>
        <end position="145"/>
    </location>
</feature>
<dbReference type="PANTHER" id="PTHR40124:SF1">
    <property type="entry name" value="DISAGGREGATASE RELATED REPEAT PROTEIN"/>
    <property type="match status" value="1"/>
</dbReference>
<dbReference type="PANTHER" id="PTHR40124">
    <property type="match status" value="1"/>
</dbReference>
<evidence type="ECO:0000256" key="1">
    <source>
        <dbReference type="SAM" id="MobiDB-lite"/>
    </source>
</evidence>
<dbReference type="EMBL" id="OOIN01000001">
    <property type="protein sequence ID" value="SPO19937.1"/>
    <property type="molecule type" value="Genomic_DNA"/>
</dbReference>
<feature type="domain" description="Polysaccharide lyase 14" evidence="2">
    <location>
        <begin position="148"/>
        <end position="355"/>
    </location>
</feature>
<evidence type="ECO:0000313" key="3">
    <source>
        <dbReference type="EMBL" id="SPO19937.1"/>
    </source>
</evidence>
<gene>
    <name evidence="3" type="ORF">UTRI_00328_B</name>
</gene>
<reference evidence="3 4" key="1">
    <citation type="submission" date="2018-03" db="EMBL/GenBank/DDBJ databases">
        <authorList>
            <person name="Guldener U."/>
        </authorList>
    </citation>
    <scope>NUCLEOTIDE SEQUENCE [LARGE SCALE GENOMIC DNA]</scope>
    <source>
        <strain evidence="3 4">NBRC100155</strain>
    </source>
</reference>
<dbReference type="InterPro" id="IPR048958">
    <property type="entry name" value="Polysacc_lyase_14"/>
</dbReference>
<dbReference type="Pfam" id="PF21294">
    <property type="entry name" value="Polysacc_lyase_14"/>
    <property type="match status" value="1"/>
</dbReference>
<organism evidence="3 4">
    <name type="scientific">Ustilago trichophora</name>
    <dbReference type="NCBI Taxonomy" id="86804"/>
    <lineage>
        <taxon>Eukaryota</taxon>
        <taxon>Fungi</taxon>
        <taxon>Dikarya</taxon>
        <taxon>Basidiomycota</taxon>
        <taxon>Ustilaginomycotina</taxon>
        <taxon>Ustilaginomycetes</taxon>
        <taxon>Ustilaginales</taxon>
        <taxon>Ustilaginaceae</taxon>
        <taxon>Ustilago</taxon>
    </lineage>
</organism>
<protein>
    <recommendedName>
        <fullName evidence="2">Polysaccharide lyase 14 domain-containing protein</fullName>
    </recommendedName>
</protein>
<feature type="region of interest" description="Disordered" evidence="1">
    <location>
        <begin position="75"/>
        <end position="145"/>
    </location>
</feature>
<keyword evidence="4" id="KW-1185">Reference proteome</keyword>
<accession>A0A5C3DR78</accession>
<dbReference type="Gene3D" id="2.60.120.200">
    <property type="match status" value="1"/>
</dbReference>
<dbReference type="OrthoDB" id="10069995at2759"/>
<feature type="region of interest" description="Disordered" evidence="1">
    <location>
        <begin position="1"/>
        <end position="26"/>
    </location>
</feature>
<name>A0A5C3DR78_9BASI</name>